<evidence type="ECO:0000256" key="1">
    <source>
        <dbReference type="ARBA" id="ARBA00022741"/>
    </source>
</evidence>
<accession>A0A9D4DHD7</accession>
<dbReference type="InterPro" id="IPR027417">
    <property type="entry name" value="P-loop_NTPase"/>
</dbReference>
<reference evidence="3" key="1">
    <citation type="journal article" date="2019" name="bioRxiv">
        <title>The Genome of the Zebra Mussel, Dreissena polymorpha: A Resource for Invasive Species Research.</title>
        <authorList>
            <person name="McCartney M.A."/>
            <person name="Auch B."/>
            <person name="Kono T."/>
            <person name="Mallez S."/>
            <person name="Zhang Y."/>
            <person name="Obille A."/>
            <person name="Becker A."/>
            <person name="Abrahante J.E."/>
            <person name="Garbe J."/>
            <person name="Badalamenti J.P."/>
            <person name="Herman A."/>
            <person name="Mangelson H."/>
            <person name="Liachko I."/>
            <person name="Sullivan S."/>
            <person name="Sone E.D."/>
            <person name="Koren S."/>
            <person name="Silverstein K.A.T."/>
            <person name="Beckman K.B."/>
            <person name="Gohl D.M."/>
        </authorList>
    </citation>
    <scope>NUCLEOTIDE SEQUENCE</scope>
    <source>
        <strain evidence="3">Duluth1</strain>
        <tissue evidence="3">Whole animal</tissue>
    </source>
</reference>
<dbReference type="SMART" id="SM00176">
    <property type="entry name" value="RAN"/>
    <property type="match status" value="1"/>
</dbReference>
<dbReference type="InterPro" id="IPR005225">
    <property type="entry name" value="Small_GTP-bd"/>
</dbReference>
<dbReference type="FunFam" id="3.40.50.300:FF:002392">
    <property type="entry name" value="DnaJ-like protein subfamily C member 27"/>
    <property type="match status" value="1"/>
</dbReference>
<dbReference type="EMBL" id="JAIWYP010000010">
    <property type="protein sequence ID" value="KAH3748117.1"/>
    <property type="molecule type" value="Genomic_DNA"/>
</dbReference>
<dbReference type="NCBIfam" id="TIGR00231">
    <property type="entry name" value="small_GTP"/>
    <property type="match status" value="1"/>
</dbReference>
<dbReference type="SMART" id="SM00174">
    <property type="entry name" value="RHO"/>
    <property type="match status" value="1"/>
</dbReference>
<name>A0A9D4DHD7_DREPO</name>
<dbReference type="PROSITE" id="PS51420">
    <property type="entry name" value="RHO"/>
    <property type="match status" value="1"/>
</dbReference>
<organism evidence="3 4">
    <name type="scientific">Dreissena polymorpha</name>
    <name type="common">Zebra mussel</name>
    <name type="synonym">Mytilus polymorpha</name>
    <dbReference type="NCBI Taxonomy" id="45954"/>
    <lineage>
        <taxon>Eukaryota</taxon>
        <taxon>Metazoa</taxon>
        <taxon>Spiralia</taxon>
        <taxon>Lophotrochozoa</taxon>
        <taxon>Mollusca</taxon>
        <taxon>Bivalvia</taxon>
        <taxon>Autobranchia</taxon>
        <taxon>Heteroconchia</taxon>
        <taxon>Euheterodonta</taxon>
        <taxon>Imparidentia</taxon>
        <taxon>Neoheterodontei</taxon>
        <taxon>Myida</taxon>
        <taxon>Dreissenoidea</taxon>
        <taxon>Dreissenidae</taxon>
        <taxon>Dreissena</taxon>
    </lineage>
</organism>
<keyword evidence="4" id="KW-1185">Reference proteome</keyword>
<dbReference type="SUPFAM" id="SSF52540">
    <property type="entry name" value="P-loop containing nucleoside triphosphate hydrolases"/>
    <property type="match status" value="1"/>
</dbReference>
<evidence type="ECO:0000313" key="3">
    <source>
        <dbReference type="EMBL" id="KAH3748117.1"/>
    </source>
</evidence>
<dbReference type="PANTHER" id="PTHR47977">
    <property type="entry name" value="RAS-RELATED PROTEIN RAB"/>
    <property type="match status" value="1"/>
</dbReference>
<reference evidence="3" key="2">
    <citation type="submission" date="2020-11" db="EMBL/GenBank/DDBJ databases">
        <authorList>
            <person name="McCartney M.A."/>
            <person name="Auch B."/>
            <person name="Kono T."/>
            <person name="Mallez S."/>
            <person name="Becker A."/>
            <person name="Gohl D.M."/>
            <person name="Silverstein K.A.T."/>
            <person name="Koren S."/>
            <person name="Bechman K.B."/>
            <person name="Herman A."/>
            <person name="Abrahante J.E."/>
            <person name="Garbe J."/>
        </authorList>
    </citation>
    <scope>NUCLEOTIDE SEQUENCE</scope>
    <source>
        <strain evidence="3">Duluth1</strain>
        <tissue evidence="3">Whole animal</tissue>
    </source>
</reference>
<dbReference type="GO" id="GO:0005525">
    <property type="term" value="F:GTP binding"/>
    <property type="evidence" value="ECO:0007669"/>
    <property type="project" value="UniProtKB-KW"/>
</dbReference>
<sequence length="203" mass="22652">MDRQRGHLAKNPHELVDKLTWIKIVGIGNAGVGKTCLIKHFCESKFSGGYQPTVGVDYGFKIQNVKGCELRVHLWDLSGSPEYIDVRNELYGQTDAIFLVFDVTNQASFESLDTWLKEVTKYSSGVHEIVLVANKVDTKAGKKVISTQDAKKWAQSHKMNIYEASAATGDGVLKLFDEMLNNIINKRRQAGILTSWPGDHAQL</sequence>
<dbReference type="Pfam" id="PF00071">
    <property type="entry name" value="Ras"/>
    <property type="match status" value="1"/>
</dbReference>
<dbReference type="OrthoDB" id="8830751at2759"/>
<evidence type="ECO:0000313" key="4">
    <source>
        <dbReference type="Proteomes" id="UP000828390"/>
    </source>
</evidence>
<dbReference type="InterPro" id="IPR050227">
    <property type="entry name" value="Rab"/>
</dbReference>
<evidence type="ECO:0000256" key="2">
    <source>
        <dbReference type="ARBA" id="ARBA00023134"/>
    </source>
</evidence>
<comment type="caution">
    <text evidence="3">The sequence shown here is derived from an EMBL/GenBank/DDBJ whole genome shotgun (WGS) entry which is preliminary data.</text>
</comment>
<dbReference type="AlphaFoldDB" id="A0A9D4DHD7"/>
<dbReference type="GO" id="GO:0003924">
    <property type="term" value="F:GTPase activity"/>
    <property type="evidence" value="ECO:0007669"/>
    <property type="project" value="InterPro"/>
</dbReference>
<dbReference type="SMART" id="SM00173">
    <property type="entry name" value="RAS"/>
    <property type="match status" value="1"/>
</dbReference>
<dbReference type="Gene3D" id="3.40.50.300">
    <property type="entry name" value="P-loop containing nucleotide triphosphate hydrolases"/>
    <property type="match status" value="1"/>
</dbReference>
<dbReference type="SMART" id="SM00175">
    <property type="entry name" value="RAB"/>
    <property type="match status" value="1"/>
</dbReference>
<dbReference type="PROSITE" id="PS51421">
    <property type="entry name" value="RAS"/>
    <property type="match status" value="1"/>
</dbReference>
<keyword evidence="1" id="KW-0547">Nucleotide-binding</keyword>
<proteinExistence type="predicted"/>
<gene>
    <name evidence="3" type="ORF">DPMN_182554</name>
</gene>
<dbReference type="PROSITE" id="PS51419">
    <property type="entry name" value="RAB"/>
    <property type="match status" value="1"/>
</dbReference>
<keyword evidence="2" id="KW-0342">GTP-binding</keyword>
<dbReference type="PRINTS" id="PR00449">
    <property type="entry name" value="RASTRNSFRMNG"/>
</dbReference>
<dbReference type="Proteomes" id="UP000828390">
    <property type="component" value="Unassembled WGS sequence"/>
</dbReference>
<protein>
    <submittedName>
        <fullName evidence="3">Uncharacterized protein</fullName>
    </submittedName>
</protein>
<dbReference type="InterPro" id="IPR001806">
    <property type="entry name" value="Small_GTPase"/>
</dbReference>